<evidence type="ECO:0000313" key="7">
    <source>
        <dbReference type="EMBL" id="SMC59268.1"/>
    </source>
</evidence>
<dbReference type="PANTHER" id="PTHR33317:SF4">
    <property type="entry name" value="POLYNUCLEOTIDYL TRANSFERASE, RIBONUCLEASE H-LIKE SUPERFAMILY PROTEIN"/>
    <property type="match status" value="1"/>
</dbReference>
<evidence type="ECO:0000256" key="2">
    <source>
        <dbReference type="ARBA" id="ARBA00022517"/>
    </source>
</evidence>
<dbReference type="CDD" id="cd16964">
    <property type="entry name" value="YqgF"/>
    <property type="match status" value="1"/>
</dbReference>
<protein>
    <recommendedName>
        <fullName evidence="5">Putative pre-16S rRNA nuclease</fullName>
        <ecNumber evidence="5">3.1.-.-</ecNumber>
    </recommendedName>
</protein>
<keyword evidence="8" id="KW-1185">Reference proteome</keyword>
<dbReference type="EC" id="3.1.-.-" evidence="5"/>
<gene>
    <name evidence="7" type="ORF">SAMN04488500_105250</name>
</gene>
<keyword evidence="3 5" id="KW-0540">Nuclease</keyword>
<organism evidence="7 8">
    <name type="scientific">Sporomusa malonica</name>
    <dbReference type="NCBI Taxonomy" id="112901"/>
    <lineage>
        <taxon>Bacteria</taxon>
        <taxon>Bacillati</taxon>
        <taxon>Bacillota</taxon>
        <taxon>Negativicutes</taxon>
        <taxon>Selenomonadales</taxon>
        <taxon>Sporomusaceae</taxon>
        <taxon>Sporomusa</taxon>
    </lineage>
</organism>
<keyword evidence="1 5" id="KW-0963">Cytoplasm</keyword>
<comment type="subcellular location">
    <subcellularLocation>
        <location evidence="5">Cytoplasm</location>
    </subcellularLocation>
</comment>
<feature type="domain" description="YqgF/RNase H-like" evidence="6">
    <location>
        <begin position="1"/>
        <end position="102"/>
    </location>
</feature>
<dbReference type="HAMAP" id="MF_00651">
    <property type="entry name" value="Nuclease_YqgF"/>
    <property type="match status" value="1"/>
</dbReference>
<dbReference type="GO" id="GO:0005829">
    <property type="term" value="C:cytosol"/>
    <property type="evidence" value="ECO:0007669"/>
    <property type="project" value="TreeGrafter"/>
</dbReference>
<dbReference type="InterPro" id="IPR006641">
    <property type="entry name" value="YqgF/RNaseH-like_dom"/>
</dbReference>
<dbReference type="InterPro" id="IPR037027">
    <property type="entry name" value="YqgF/RNaseH-like_dom_sf"/>
</dbReference>
<dbReference type="GO" id="GO:0000967">
    <property type="term" value="P:rRNA 5'-end processing"/>
    <property type="evidence" value="ECO:0007669"/>
    <property type="project" value="UniProtKB-UniRule"/>
</dbReference>
<accession>A0A1W2AGA0</accession>
<dbReference type="Gene3D" id="3.30.420.140">
    <property type="entry name" value="YqgF/RNase H-like domain"/>
    <property type="match status" value="1"/>
</dbReference>
<name>A0A1W2AGA0_9FIRM</name>
<evidence type="ECO:0000256" key="1">
    <source>
        <dbReference type="ARBA" id="ARBA00022490"/>
    </source>
</evidence>
<dbReference type="GO" id="GO:0004518">
    <property type="term" value="F:nuclease activity"/>
    <property type="evidence" value="ECO:0007669"/>
    <property type="project" value="UniProtKB-KW"/>
</dbReference>
<dbReference type="SMART" id="SM00732">
    <property type="entry name" value="YqgFc"/>
    <property type="match status" value="1"/>
</dbReference>
<dbReference type="InterPro" id="IPR012337">
    <property type="entry name" value="RNaseH-like_sf"/>
</dbReference>
<evidence type="ECO:0000256" key="4">
    <source>
        <dbReference type="ARBA" id="ARBA00022801"/>
    </source>
</evidence>
<dbReference type="SUPFAM" id="SSF53098">
    <property type="entry name" value="Ribonuclease H-like"/>
    <property type="match status" value="1"/>
</dbReference>
<evidence type="ECO:0000259" key="6">
    <source>
        <dbReference type="SMART" id="SM00732"/>
    </source>
</evidence>
<comment type="function">
    <text evidence="5">Could be a nuclease involved in processing of the 5'-end of pre-16S rRNA.</text>
</comment>
<evidence type="ECO:0000256" key="3">
    <source>
        <dbReference type="ARBA" id="ARBA00022722"/>
    </source>
</evidence>
<dbReference type="NCBIfam" id="TIGR00250">
    <property type="entry name" value="RNAse_H_YqgF"/>
    <property type="match status" value="1"/>
</dbReference>
<dbReference type="Proteomes" id="UP000192738">
    <property type="component" value="Unassembled WGS sequence"/>
</dbReference>
<comment type="similarity">
    <text evidence="5">Belongs to the YqgF HJR family.</text>
</comment>
<dbReference type="EMBL" id="FWXI01000005">
    <property type="protein sequence ID" value="SMC59268.1"/>
    <property type="molecule type" value="Genomic_DNA"/>
</dbReference>
<dbReference type="RefSeq" id="WP_084575162.1">
    <property type="nucleotide sequence ID" value="NZ_CP155572.1"/>
</dbReference>
<evidence type="ECO:0000313" key="8">
    <source>
        <dbReference type="Proteomes" id="UP000192738"/>
    </source>
</evidence>
<sequence>MRILALDVGDKTIGVAVCDELKLTAQGVEVIRRTSIAKDFARLNELIAQYQVGLVIIGLPKNMNGTIGPRGELVKEFGETLVQAVPNVEIKFWDERLSTVAAQKSLIAADVSRAKRKQIIDKMAAVFFLQGYLDSLPRGQ</sequence>
<proteinExistence type="inferred from homology"/>
<dbReference type="InterPro" id="IPR005227">
    <property type="entry name" value="YqgF"/>
</dbReference>
<dbReference type="OrthoDB" id="9796140at2"/>
<keyword evidence="2 5" id="KW-0690">Ribosome biogenesis</keyword>
<keyword evidence="4 5" id="KW-0378">Hydrolase</keyword>
<dbReference type="GO" id="GO:0016788">
    <property type="term" value="F:hydrolase activity, acting on ester bonds"/>
    <property type="evidence" value="ECO:0007669"/>
    <property type="project" value="UniProtKB-UniRule"/>
</dbReference>
<dbReference type="Pfam" id="PF03652">
    <property type="entry name" value="RuvX"/>
    <property type="match status" value="1"/>
</dbReference>
<dbReference type="AlphaFoldDB" id="A0A1W2AGA0"/>
<evidence type="ECO:0000256" key="5">
    <source>
        <dbReference type="HAMAP-Rule" id="MF_00651"/>
    </source>
</evidence>
<reference evidence="7 8" key="1">
    <citation type="submission" date="2017-04" db="EMBL/GenBank/DDBJ databases">
        <authorList>
            <person name="Afonso C.L."/>
            <person name="Miller P.J."/>
            <person name="Scott M.A."/>
            <person name="Spackman E."/>
            <person name="Goraichik I."/>
            <person name="Dimitrov K.M."/>
            <person name="Suarez D.L."/>
            <person name="Swayne D.E."/>
        </authorList>
    </citation>
    <scope>NUCLEOTIDE SEQUENCE [LARGE SCALE GENOMIC DNA]</scope>
    <source>
        <strain evidence="7 8">DSM 5090</strain>
    </source>
</reference>
<dbReference type="PANTHER" id="PTHR33317">
    <property type="entry name" value="POLYNUCLEOTIDYL TRANSFERASE, RIBONUCLEASE H-LIKE SUPERFAMILY PROTEIN"/>
    <property type="match status" value="1"/>
</dbReference>
<dbReference type="STRING" id="112901.SAMN04488500_105250"/>